<protein>
    <submittedName>
        <fullName evidence="7">RNA polymerase sigma factor</fullName>
    </submittedName>
</protein>
<dbReference type="Pfam" id="PF04542">
    <property type="entry name" value="Sigma70_r2"/>
    <property type="match status" value="1"/>
</dbReference>
<evidence type="ECO:0000256" key="1">
    <source>
        <dbReference type="ARBA" id="ARBA00010641"/>
    </source>
</evidence>
<evidence type="ECO:0000259" key="5">
    <source>
        <dbReference type="Pfam" id="PF04542"/>
    </source>
</evidence>
<dbReference type="PANTHER" id="PTHR43133:SF51">
    <property type="entry name" value="RNA POLYMERASE SIGMA FACTOR"/>
    <property type="match status" value="1"/>
</dbReference>
<comment type="similarity">
    <text evidence="1">Belongs to the sigma-70 factor family. ECF subfamily.</text>
</comment>
<proteinExistence type="inferred from homology"/>
<dbReference type="InterPro" id="IPR007627">
    <property type="entry name" value="RNA_pol_sigma70_r2"/>
</dbReference>
<evidence type="ECO:0000256" key="2">
    <source>
        <dbReference type="ARBA" id="ARBA00023015"/>
    </source>
</evidence>
<dbReference type="InterPro" id="IPR013249">
    <property type="entry name" value="RNA_pol_sigma70_r4_t2"/>
</dbReference>
<evidence type="ECO:0000256" key="4">
    <source>
        <dbReference type="ARBA" id="ARBA00023163"/>
    </source>
</evidence>
<dbReference type="EMBL" id="CP162551">
    <property type="protein sequence ID" value="XDI37677.1"/>
    <property type="molecule type" value="Genomic_DNA"/>
</dbReference>
<dbReference type="CDD" id="cd06171">
    <property type="entry name" value="Sigma70_r4"/>
    <property type="match status" value="1"/>
</dbReference>
<feature type="domain" description="RNA polymerase sigma-70 region 2" evidence="5">
    <location>
        <begin position="26"/>
        <end position="87"/>
    </location>
</feature>
<gene>
    <name evidence="7" type="ORF">AB3N04_04990</name>
</gene>
<evidence type="ECO:0000313" key="7">
    <source>
        <dbReference type="EMBL" id="XDI37677.1"/>
    </source>
</evidence>
<reference evidence="7" key="1">
    <citation type="submission" date="2024-07" db="EMBL/GenBank/DDBJ databases">
        <title>Identification and characteristics of an arsenic-resistant bacterial isolate, which belongs to a novel species.</title>
        <authorList>
            <person name="Juszczyk A."/>
            <person name="Kowalczyk A."/>
            <person name="Was K."/>
            <person name="Kosowicz W."/>
            <person name="Budzyn A."/>
            <person name="Latowski D."/>
        </authorList>
    </citation>
    <scope>NUCLEOTIDE SEQUENCE</scope>
    <source>
        <strain evidence="7">As8PL</strain>
    </source>
</reference>
<keyword evidence="3" id="KW-0731">Sigma factor</keyword>
<dbReference type="PANTHER" id="PTHR43133">
    <property type="entry name" value="RNA POLYMERASE ECF-TYPE SIGMA FACTO"/>
    <property type="match status" value="1"/>
</dbReference>
<accession>A0AB39BVT1</accession>
<dbReference type="Gene3D" id="1.10.1740.10">
    <property type="match status" value="1"/>
</dbReference>
<dbReference type="InterPro" id="IPR013324">
    <property type="entry name" value="RNA_pol_sigma_r3/r4-like"/>
</dbReference>
<name>A0AB39BVT1_9BACI</name>
<evidence type="ECO:0000256" key="3">
    <source>
        <dbReference type="ARBA" id="ARBA00023082"/>
    </source>
</evidence>
<dbReference type="InterPro" id="IPR039425">
    <property type="entry name" value="RNA_pol_sigma-70-like"/>
</dbReference>
<dbReference type="Gene3D" id="1.10.10.10">
    <property type="entry name" value="Winged helix-like DNA-binding domain superfamily/Winged helix DNA-binding domain"/>
    <property type="match status" value="1"/>
</dbReference>
<dbReference type="InterPro" id="IPR014284">
    <property type="entry name" value="RNA_pol_sigma-70_dom"/>
</dbReference>
<dbReference type="InterPro" id="IPR013325">
    <property type="entry name" value="RNA_pol_sigma_r2"/>
</dbReference>
<dbReference type="GO" id="GO:0016987">
    <property type="term" value="F:sigma factor activity"/>
    <property type="evidence" value="ECO:0007669"/>
    <property type="project" value="UniProtKB-KW"/>
</dbReference>
<feature type="domain" description="RNA polymerase sigma factor 70 region 4 type 2" evidence="6">
    <location>
        <begin position="118"/>
        <end position="170"/>
    </location>
</feature>
<keyword evidence="2" id="KW-0805">Transcription regulation</keyword>
<evidence type="ECO:0000259" key="6">
    <source>
        <dbReference type="Pfam" id="PF08281"/>
    </source>
</evidence>
<dbReference type="GO" id="GO:0006352">
    <property type="term" value="P:DNA-templated transcription initiation"/>
    <property type="evidence" value="ECO:0007669"/>
    <property type="project" value="InterPro"/>
</dbReference>
<dbReference type="SUPFAM" id="SSF88659">
    <property type="entry name" value="Sigma3 and sigma4 domains of RNA polymerase sigma factors"/>
    <property type="match status" value="1"/>
</dbReference>
<dbReference type="SUPFAM" id="SSF88946">
    <property type="entry name" value="Sigma2 domain of RNA polymerase sigma factors"/>
    <property type="match status" value="1"/>
</dbReference>
<dbReference type="Pfam" id="PF08281">
    <property type="entry name" value="Sigma70_r4_2"/>
    <property type="match status" value="1"/>
</dbReference>
<organism evidence="7">
    <name type="scientific">Alkalihalophilus sp. As8PL</name>
    <dbReference type="NCBI Taxonomy" id="3237103"/>
    <lineage>
        <taxon>Bacteria</taxon>
        <taxon>Bacillati</taxon>
        <taxon>Bacillota</taxon>
        <taxon>Bacilli</taxon>
        <taxon>Bacillales</taxon>
        <taxon>Bacillaceae</taxon>
        <taxon>Alkalihalophilus</taxon>
    </lineage>
</organism>
<dbReference type="AlphaFoldDB" id="A0AB39BVT1"/>
<sequence>MNVKRLVGKAKKGNKEALLQLIIAQKDDYYRLALTYLGNAHDAMDAMEDMIVKLYEKIDQLQKEDAFYSWSKTILVNHCKALLKKKKKLVLIDDWKMNENEGEPSTIDDPYEQTIHQLELQELLLYLNAHQREAIQLKYFHDFDYETIARITGVPIGTVKSRVSQGLKKMRDHIGGGLDE</sequence>
<dbReference type="InterPro" id="IPR036388">
    <property type="entry name" value="WH-like_DNA-bd_sf"/>
</dbReference>
<keyword evidence="4" id="KW-0804">Transcription</keyword>
<dbReference type="NCBIfam" id="TIGR02937">
    <property type="entry name" value="sigma70-ECF"/>
    <property type="match status" value="1"/>
</dbReference>
<dbReference type="GO" id="GO:0003677">
    <property type="term" value="F:DNA binding"/>
    <property type="evidence" value="ECO:0007669"/>
    <property type="project" value="InterPro"/>
</dbReference>
<dbReference type="RefSeq" id="WP_368505006.1">
    <property type="nucleotide sequence ID" value="NZ_CP162551.1"/>
</dbReference>